<comment type="caution">
    <text evidence="2">The sequence shown here is derived from an EMBL/GenBank/DDBJ whole genome shotgun (WGS) entry which is preliminary data.</text>
</comment>
<dbReference type="AlphaFoldDB" id="A0A8J3AJ20"/>
<sequence>MPEIRCSVANCSYWGQGNFCQASSIIVQTEAYEYSNDYDQKIENAVLDGDLTSSAAHSGETCCHTFLPKY</sequence>
<dbReference type="Proteomes" id="UP000626244">
    <property type="component" value="Unassembled WGS sequence"/>
</dbReference>
<protein>
    <recommendedName>
        <fullName evidence="1">DUF1540 domain-containing protein</fullName>
    </recommendedName>
</protein>
<proteinExistence type="predicted"/>
<dbReference type="OrthoDB" id="1681234at2"/>
<accession>A0A8J3AJ20</accession>
<gene>
    <name evidence="2" type="ORF">GCM10007380_28020</name>
</gene>
<evidence type="ECO:0000313" key="2">
    <source>
        <dbReference type="EMBL" id="GGI15447.1"/>
    </source>
</evidence>
<dbReference type="Pfam" id="PF07561">
    <property type="entry name" value="DUF1540"/>
    <property type="match status" value="1"/>
</dbReference>
<keyword evidence="3" id="KW-1185">Reference proteome</keyword>
<reference evidence="3" key="1">
    <citation type="journal article" date="2019" name="Int. J. Syst. Evol. Microbiol.">
        <title>The Global Catalogue of Microorganisms (GCM) 10K type strain sequencing project: providing services to taxonomists for standard genome sequencing and annotation.</title>
        <authorList>
            <consortium name="The Broad Institute Genomics Platform"/>
            <consortium name="The Broad Institute Genome Sequencing Center for Infectious Disease"/>
            <person name="Wu L."/>
            <person name="Ma J."/>
        </authorList>
    </citation>
    <scope>NUCLEOTIDE SEQUENCE [LARGE SCALE GENOMIC DNA]</scope>
    <source>
        <strain evidence="3">CGMCC 1.14993</strain>
    </source>
</reference>
<evidence type="ECO:0000313" key="3">
    <source>
        <dbReference type="Proteomes" id="UP000626244"/>
    </source>
</evidence>
<dbReference type="RefSeq" id="WP_087999755.1">
    <property type="nucleotide sequence ID" value="NZ_BMHB01000001.1"/>
</dbReference>
<name>A0A8J3AJ20_9BACI</name>
<feature type="domain" description="DUF1540" evidence="1">
    <location>
        <begin position="4"/>
        <end position="66"/>
    </location>
</feature>
<dbReference type="EMBL" id="BMHB01000001">
    <property type="protein sequence ID" value="GGI15447.1"/>
    <property type="molecule type" value="Genomic_DNA"/>
</dbReference>
<dbReference type="InterPro" id="IPR011437">
    <property type="entry name" value="DUF1540"/>
</dbReference>
<evidence type="ECO:0000259" key="1">
    <source>
        <dbReference type="Pfam" id="PF07561"/>
    </source>
</evidence>
<organism evidence="2 3">
    <name type="scientific">Gottfriedia solisilvae</name>
    <dbReference type="NCBI Taxonomy" id="1516104"/>
    <lineage>
        <taxon>Bacteria</taxon>
        <taxon>Bacillati</taxon>
        <taxon>Bacillota</taxon>
        <taxon>Bacilli</taxon>
        <taxon>Bacillales</taxon>
        <taxon>Bacillaceae</taxon>
        <taxon>Gottfriedia</taxon>
    </lineage>
</organism>